<sequence>METFLNTDDRSFKKYGILAVIIVLIYFLQTFFVLYGGIGSDSLSYFGIAADLPNPETNLFPLGYPIMLKLYHSVFQDYFWAYKFLSLSFIVCILLFSYYKKFYFRETVLLFAGKTFFFVFIQAMSEGPFIFFLYFLIYFLHQLFAKKDHFYSNVILASVMMIGLFSVRYSGIYIYLGILFFFVFAFFKIKDKNYTYGIFLFLLFAGLGIGGYLFFNFQKFGSFTGENLRGAPGVILPIYILRDLLGVSNVIDPFIGLKPASNSLASIAFQFFVLIIDLFIFIYFLRYYRKAKETSLYYFHVLLWVVAAVYCVTLLISGWFQQIEEMNVRLLAAANFCLFFSFLILYFKHQKNDKWILRVSCFFFAFLTLYNLKSPANYLKKRSQIKAQMPKFEDKKYLFNDETGLKTFTTYQIPVINKSFQYEHTNNQKGKIKESIAGSINPKIKWLMNDTVRNKSEVLYTSQLSLD</sequence>
<feature type="transmembrane region" description="Helical" evidence="1">
    <location>
        <begin position="355"/>
        <end position="372"/>
    </location>
</feature>
<reference evidence="3" key="1">
    <citation type="submission" date="2016-12" db="EMBL/GenBank/DDBJ databases">
        <authorList>
            <person name="Varghese N."/>
            <person name="Submissions S."/>
        </authorList>
    </citation>
    <scope>NUCLEOTIDE SEQUENCE [LARGE SCALE GENOMIC DNA]</scope>
    <source>
        <strain evidence="3">DSM 16779</strain>
    </source>
</reference>
<dbReference type="EMBL" id="FSRQ01000002">
    <property type="protein sequence ID" value="SIO23315.1"/>
    <property type="molecule type" value="Genomic_DNA"/>
</dbReference>
<keyword evidence="1" id="KW-0472">Membrane</keyword>
<feature type="transmembrane region" description="Helical" evidence="1">
    <location>
        <begin position="297"/>
        <end position="316"/>
    </location>
</feature>
<protein>
    <recommendedName>
        <fullName evidence="4">Dolichyl-phosphate-mannose-protein mannosyltransferase</fullName>
    </recommendedName>
</protein>
<evidence type="ECO:0008006" key="4">
    <source>
        <dbReference type="Google" id="ProtNLM"/>
    </source>
</evidence>
<feature type="transmembrane region" description="Helical" evidence="1">
    <location>
        <begin position="15"/>
        <end position="38"/>
    </location>
</feature>
<dbReference type="AlphaFoldDB" id="A0A1N6HUH7"/>
<dbReference type="STRING" id="59733.SAMN05421769_2860"/>
<feature type="transmembrane region" description="Helical" evidence="1">
    <location>
        <begin position="196"/>
        <end position="215"/>
    </location>
</feature>
<accession>A0A1N6HUH7</accession>
<feature type="transmembrane region" description="Helical" evidence="1">
    <location>
        <begin position="78"/>
        <end position="96"/>
    </location>
</feature>
<proteinExistence type="predicted"/>
<evidence type="ECO:0000313" key="3">
    <source>
        <dbReference type="Proteomes" id="UP000184782"/>
    </source>
</evidence>
<name>A0A1N6HUH7_9FLAO</name>
<organism evidence="2 3">
    <name type="scientific">Chryseobacterium scophthalmum</name>
    <dbReference type="NCBI Taxonomy" id="59733"/>
    <lineage>
        <taxon>Bacteria</taxon>
        <taxon>Pseudomonadati</taxon>
        <taxon>Bacteroidota</taxon>
        <taxon>Flavobacteriia</taxon>
        <taxon>Flavobacteriales</taxon>
        <taxon>Weeksellaceae</taxon>
        <taxon>Chryseobacterium group</taxon>
        <taxon>Chryseobacterium</taxon>
    </lineage>
</organism>
<dbReference type="RefSeq" id="WP_074230951.1">
    <property type="nucleotide sequence ID" value="NZ_FSRQ01000002.1"/>
</dbReference>
<feature type="transmembrane region" description="Helical" evidence="1">
    <location>
        <begin position="150"/>
        <end position="166"/>
    </location>
</feature>
<evidence type="ECO:0000256" key="1">
    <source>
        <dbReference type="SAM" id="Phobius"/>
    </source>
</evidence>
<dbReference type="Proteomes" id="UP000184782">
    <property type="component" value="Unassembled WGS sequence"/>
</dbReference>
<gene>
    <name evidence="2" type="ORF">SAMN05421769_2860</name>
</gene>
<keyword evidence="1" id="KW-1133">Transmembrane helix</keyword>
<evidence type="ECO:0000313" key="2">
    <source>
        <dbReference type="EMBL" id="SIO23315.1"/>
    </source>
</evidence>
<feature type="transmembrane region" description="Helical" evidence="1">
    <location>
        <begin position="267"/>
        <end position="285"/>
    </location>
</feature>
<keyword evidence="3" id="KW-1185">Reference proteome</keyword>
<dbReference type="OrthoDB" id="1217878at2"/>
<keyword evidence="1" id="KW-0812">Transmembrane</keyword>
<feature type="transmembrane region" description="Helical" evidence="1">
    <location>
        <begin position="328"/>
        <end position="349"/>
    </location>
</feature>